<dbReference type="PROSITE" id="PS50966">
    <property type="entry name" value="ZF_SWIM"/>
    <property type="match status" value="1"/>
</dbReference>
<feature type="region of interest" description="Disordered" evidence="4">
    <location>
        <begin position="59"/>
        <end position="81"/>
    </location>
</feature>
<dbReference type="InterPro" id="IPR007527">
    <property type="entry name" value="Znf_SWIM"/>
</dbReference>
<dbReference type="OrthoDB" id="6107730at2759"/>
<organism evidence="6 7">
    <name type="scientific">Crassostrea virginica</name>
    <name type="common">Eastern oyster</name>
    <dbReference type="NCBI Taxonomy" id="6565"/>
    <lineage>
        <taxon>Eukaryota</taxon>
        <taxon>Metazoa</taxon>
        <taxon>Spiralia</taxon>
        <taxon>Lophotrochozoa</taxon>
        <taxon>Mollusca</taxon>
        <taxon>Bivalvia</taxon>
        <taxon>Autobranchia</taxon>
        <taxon>Pteriomorphia</taxon>
        <taxon>Ostreida</taxon>
        <taxon>Ostreoidea</taxon>
        <taxon>Ostreidae</taxon>
        <taxon>Crassostrea</taxon>
    </lineage>
</organism>
<dbReference type="InterPro" id="IPR027806">
    <property type="entry name" value="HARBI1_dom"/>
</dbReference>
<evidence type="ECO:0000256" key="2">
    <source>
        <dbReference type="ARBA" id="ARBA00022723"/>
    </source>
</evidence>
<feature type="region of interest" description="Disordered" evidence="4">
    <location>
        <begin position="674"/>
        <end position="695"/>
    </location>
</feature>
<keyword evidence="3" id="KW-0863">Zinc-finger</keyword>
<protein>
    <submittedName>
        <fullName evidence="7">Uncharacterized protein LOC111108284</fullName>
    </submittedName>
</protein>
<dbReference type="PANTHER" id="PTHR23080">
    <property type="entry name" value="THAP DOMAIN PROTEIN"/>
    <property type="match status" value="1"/>
</dbReference>
<sequence length="695" mass="78927">MPGHKSEYHNCILCSKRTNPKERRCVDKNIRKYLRKKFMIESKETSVICSKCRSAYYRESNGKSCSTPRKDLPKSPATRFSSETSENRNCLASPPSVSLALKSTVKTHAYCVVCKKPGPKLVVVSPECRTAVFVEHNVLIPSGNRCCPAHIKDGRFKSEAICQLPTTEHTLVNRTAIIGLLQQMRALCLRNEKSHLDFDDSHSLTDTDYKSLLGLSKDNFQTVCDSVKDHVKETPSRSLQKSVAIFLCKLKTGLSNQILSTIFHTSKSSIRRATAVVRKAMLVEFVPQNLGFEHVTRQEVISCHTRQLAQTLFSDVEKNQAILVLDGTYIYTAKSNNFHYQRRSYSIHKGRPLIKPMVIVTTTGYFVSILGPYLADNKNNDASILQHIIKTNAEDIRSWLSEDDIFIVDRGFRDALPLLEDLGIQAEMPRFLEKGQKQMSTSDANMSRLVTKVRWVVESSNARIKRWKYLDKTLPTNQIPFIGDYVRIVCALSNKFFPPLSKCKSPDDDNAEAAKLLYLSKQVNNLKERVQDHGLLRRSAQWKTARECDIMEFPRLDDEQLRNLTCGTYQLKLSPSYIQEHIEGECDISFHKDNDRLLRVKIQSRHTSSKQYFVWIEYSDCSVDAWYCTCKAGARVVGMCSHIAAIIWYLAKGRHEGETRGVRNWGEHVLDAADIPPSVDESDSDDSSCASVSEE</sequence>
<evidence type="ECO:0000259" key="5">
    <source>
        <dbReference type="PROSITE" id="PS50966"/>
    </source>
</evidence>
<keyword evidence="6" id="KW-1185">Reference proteome</keyword>
<evidence type="ECO:0000256" key="4">
    <source>
        <dbReference type="SAM" id="MobiDB-lite"/>
    </source>
</evidence>
<reference evidence="7" key="1">
    <citation type="submission" date="2025-08" db="UniProtKB">
        <authorList>
            <consortium name="RefSeq"/>
        </authorList>
    </citation>
    <scope>IDENTIFICATION</scope>
    <source>
        <tissue evidence="7">Whole sample</tissue>
    </source>
</reference>
<keyword evidence="3" id="KW-0862">Zinc</keyword>
<evidence type="ECO:0000313" key="6">
    <source>
        <dbReference type="Proteomes" id="UP000694844"/>
    </source>
</evidence>
<dbReference type="KEGG" id="cvn:111108284"/>
<dbReference type="GO" id="GO:0008270">
    <property type="term" value="F:zinc ion binding"/>
    <property type="evidence" value="ECO:0007669"/>
    <property type="project" value="UniProtKB-KW"/>
</dbReference>
<evidence type="ECO:0000256" key="3">
    <source>
        <dbReference type="PROSITE-ProRule" id="PRU00325"/>
    </source>
</evidence>
<dbReference type="GeneID" id="111108284"/>
<evidence type="ECO:0000256" key="1">
    <source>
        <dbReference type="ARBA" id="ARBA00001968"/>
    </source>
</evidence>
<proteinExistence type="predicted"/>
<dbReference type="Pfam" id="PF13359">
    <property type="entry name" value="DDE_Tnp_4"/>
    <property type="match status" value="1"/>
</dbReference>
<dbReference type="RefSeq" id="XP_022299772.1">
    <property type="nucleotide sequence ID" value="XM_022444064.1"/>
</dbReference>
<dbReference type="Proteomes" id="UP000694844">
    <property type="component" value="Chromosome 8"/>
</dbReference>
<feature type="domain" description="SWIM-type" evidence="5">
    <location>
        <begin position="612"/>
        <end position="651"/>
    </location>
</feature>
<dbReference type="AlphaFoldDB" id="A0A8B8B8N4"/>
<gene>
    <name evidence="7" type="primary">LOC111108284</name>
</gene>
<accession>A0A8B8B8N4</accession>
<keyword evidence="2" id="KW-0479">Metal-binding</keyword>
<evidence type="ECO:0000313" key="7">
    <source>
        <dbReference type="RefSeq" id="XP_022299772.1"/>
    </source>
</evidence>
<comment type="cofactor">
    <cofactor evidence="1">
        <name>a divalent metal cation</name>
        <dbReference type="ChEBI" id="CHEBI:60240"/>
    </cofactor>
</comment>
<name>A0A8B8B8N4_CRAVI</name>